<evidence type="ECO:0000259" key="3">
    <source>
        <dbReference type="PROSITE" id="PS50174"/>
    </source>
</evidence>
<dbReference type="RefSeq" id="XP_009019584.1">
    <property type="nucleotide sequence ID" value="XM_009021336.1"/>
</dbReference>
<dbReference type="PANTHER" id="PTHR13384">
    <property type="entry name" value="G PATCH DOMAIN-CONTAINING PROTEIN 1"/>
    <property type="match status" value="1"/>
</dbReference>
<feature type="region of interest" description="Disordered" evidence="2">
    <location>
        <begin position="1"/>
        <end position="23"/>
    </location>
</feature>
<dbReference type="STRING" id="6412.T1FQ65"/>
<evidence type="ECO:0000313" key="5">
    <source>
        <dbReference type="EnsemblMetazoa" id="HelroP188610"/>
    </source>
</evidence>
<dbReference type="EMBL" id="AMQM01000812">
    <property type="status" value="NOT_ANNOTATED_CDS"/>
    <property type="molecule type" value="Genomic_DNA"/>
</dbReference>
<name>T1FQ65_HELRO</name>
<dbReference type="OMA" id="EDICPIN"/>
<keyword evidence="6" id="KW-1185">Reference proteome</keyword>
<sequence length="379" mass="42877">MAGKSDDEKDDFVTIGTPLPQYNEDEHISRKPIAVHEQVVRDAQGRIRFHGAFTGGFSAGYFNTVDTKEGWAPKTFKSSKFERSRQENVQKPEDFMDEEDFGEFGIAPKKLATKDKYKTCREEVRSQNQMTATEQADAFSLFTSSHLVHCLKPTRATIGMRLLRKLGWRHGRGVGTKAKRWKRMNKTSNPSSVAKLAYGCELPPELMMLHKKVNDDEDDDEDGDGNDDDQLSAEDICPINFTIKCDLHGLGYRGIDVNDALITKDRLREAAKRSDGVMRRMNKGIKGQAFGVGALEDEDEDVYSMDNPMIYDTSIPTSLEDDVHHAAAVDDDDGHGDFYVSNCRHFLETFSLLELPFKQELHATRHFSMPHQPELKYSA</sequence>
<comment type="similarity">
    <text evidence="1">Belongs to the GPATCH1 family.</text>
</comment>
<proteinExistence type="inferred from homology"/>
<dbReference type="EMBL" id="KB096742">
    <property type="protein sequence ID" value="ESO02176.1"/>
    <property type="molecule type" value="Genomic_DNA"/>
</dbReference>
<dbReference type="eggNOG" id="KOG2138">
    <property type="taxonomic scope" value="Eukaryota"/>
</dbReference>
<accession>T1FQ65</accession>
<dbReference type="Proteomes" id="UP000015101">
    <property type="component" value="Unassembled WGS sequence"/>
</dbReference>
<evidence type="ECO:0000313" key="6">
    <source>
        <dbReference type="Proteomes" id="UP000015101"/>
    </source>
</evidence>
<evidence type="ECO:0000256" key="2">
    <source>
        <dbReference type="SAM" id="MobiDB-lite"/>
    </source>
</evidence>
<gene>
    <name evidence="5" type="primary">20210962</name>
    <name evidence="4" type="ORF">HELRODRAFT_188610</name>
</gene>
<reference evidence="4 6" key="2">
    <citation type="journal article" date="2013" name="Nature">
        <title>Insights into bilaterian evolution from three spiralian genomes.</title>
        <authorList>
            <person name="Simakov O."/>
            <person name="Marletaz F."/>
            <person name="Cho S.J."/>
            <person name="Edsinger-Gonzales E."/>
            <person name="Havlak P."/>
            <person name="Hellsten U."/>
            <person name="Kuo D.H."/>
            <person name="Larsson T."/>
            <person name="Lv J."/>
            <person name="Arendt D."/>
            <person name="Savage R."/>
            <person name="Osoegawa K."/>
            <person name="de Jong P."/>
            <person name="Grimwood J."/>
            <person name="Chapman J.A."/>
            <person name="Shapiro H."/>
            <person name="Aerts A."/>
            <person name="Otillar R.P."/>
            <person name="Terry A.Y."/>
            <person name="Boore J.L."/>
            <person name="Grigoriev I.V."/>
            <person name="Lindberg D.R."/>
            <person name="Seaver E.C."/>
            <person name="Weisblat D.A."/>
            <person name="Putnam N.H."/>
            <person name="Rokhsar D.S."/>
        </authorList>
    </citation>
    <scope>NUCLEOTIDE SEQUENCE</scope>
</reference>
<dbReference type="Pfam" id="PF01585">
    <property type="entry name" value="G-patch"/>
    <property type="match status" value="1"/>
</dbReference>
<dbReference type="KEGG" id="hro:HELRODRAFT_188610"/>
<dbReference type="HOGENOM" id="CLU_061888_0_0_1"/>
<dbReference type="EnsemblMetazoa" id="HelroT188610">
    <property type="protein sequence ID" value="HelroP188610"/>
    <property type="gene ID" value="HelroG188610"/>
</dbReference>
<dbReference type="InterPro" id="IPR011666">
    <property type="entry name" value="DUF1604"/>
</dbReference>
<dbReference type="GeneID" id="20210962"/>
<feature type="domain" description="G-patch" evidence="3">
    <location>
        <begin position="155"/>
        <end position="179"/>
    </location>
</feature>
<reference evidence="5" key="3">
    <citation type="submission" date="2015-06" db="UniProtKB">
        <authorList>
            <consortium name="EnsemblMetazoa"/>
        </authorList>
    </citation>
    <scope>IDENTIFICATION</scope>
</reference>
<dbReference type="Pfam" id="PF07713">
    <property type="entry name" value="DUF1604"/>
    <property type="match status" value="1"/>
</dbReference>
<dbReference type="OrthoDB" id="20507at2759"/>
<protein>
    <recommendedName>
        <fullName evidence="3">G-patch domain-containing protein</fullName>
    </recommendedName>
</protein>
<organism evidence="5 6">
    <name type="scientific">Helobdella robusta</name>
    <name type="common">Californian leech</name>
    <dbReference type="NCBI Taxonomy" id="6412"/>
    <lineage>
        <taxon>Eukaryota</taxon>
        <taxon>Metazoa</taxon>
        <taxon>Spiralia</taxon>
        <taxon>Lophotrochozoa</taxon>
        <taxon>Annelida</taxon>
        <taxon>Clitellata</taxon>
        <taxon>Hirudinea</taxon>
        <taxon>Rhynchobdellida</taxon>
        <taxon>Glossiphoniidae</taxon>
        <taxon>Helobdella</taxon>
    </lineage>
</organism>
<dbReference type="PANTHER" id="PTHR13384:SF19">
    <property type="entry name" value="G PATCH DOMAIN-CONTAINING PROTEIN 1"/>
    <property type="match status" value="1"/>
</dbReference>
<dbReference type="InterPro" id="IPR000467">
    <property type="entry name" value="G_patch_dom"/>
</dbReference>
<dbReference type="GO" id="GO:0003676">
    <property type="term" value="F:nucleic acid binding"/>
    <property type="evidence" value="ECO:0007669"/>
    <property type="project" value="InterPro"/>
</dbReference>
<dbReference type="GO" id="GO:0006397">
    <property type="term" value="P:mRNA processing"/>
    <property type="evidence" value="ECO:0007669"/>
    <property type="project" value="InterPro"/>
</dbReference>
<dbReference type="EMBL" id="AMQM01000811">
    <property type="status" value="NOT_ANNOTATED_CDS"/>
    <property type="molecule type" value="Genomic_DNA"/>
</dbReference>
<reference evidence="6" key="1">
    <citation type="submission" date="2012-12" db="EMBL/GenBank/DDBJ databases">
        <authorList>
            <person name="Hellsten U."/>
            <person name="Grimwood J."/>
            <person name="Chapman J.A."/>
            <person name="Shapiro H."/>
            <person name="Aerts A."/>
            <person name="Otillar R.P."/>
            <person name="Terry A.Y."/>
            <person name="Boore J.L."/>
            <person name="Simakov O."/>
            <person name="Marletaz F."/>
            <person name="Cho S.-J."/>
            <person name="Edsinger-Gonzales E."/>
            <person name="Havlak P."/>
            <person name="Kuo D.-H."/>
            <person name="Larsson T."/>
            <person name="Lv J."/>
            <person name="Arendt D."/>
            <person name="Savage R."/>
            <person name="Osoegawa K."/>
            <person name="de Jong P."/>
            <person name="Lindberg D.R."/>
            <person name="Seaver E.C."/>
            <person name="Weisblat D.A."/>
            <person name="Putnam N.H."/>
            <person name="Grigoriev I.V."/>
            <person name="Rokhsar D.S."/>
        </authorList>
    </citation>
    <scope>NUCLEOTIDE SEQUENCE</scope>
</reference>
<dbReference type="CTD" id="20210962"/>
<dbReference type="InParanoid" id="T1FQ65"/>
<dbReference type="PROSITE" id="PS50174">
    <property type="entry name" value="G_PATCH"/>
    <property type="match status" value="1"/>
</dbReference>
<dbReference type="AlphaFoldDB" id="T1FQ65"/>
<evidence type="ECO:0000313" key="4">
    <source>
        <dbReference type="EMBL" id="ESO02176.1"/>
    </source>
</evidence>
<evidence type="ECO:0000256" key="1">
    <source>
        <dbReference type="ARBA" id="ARBA00008600"/>
    </source>
</evidence>